<proteinExistence type="predicted"/>
<evidence type="ECO:0000259" key="1">
    <source>
        <dbReference type="Pfam" id="PF25678"/>
    </source>
</evidence>
<evidence type="ECO:0000259" key="2">
    <source>
        <dbReference type="Pfam" id="PF25679"/>
    </source>
</evidence>
<dbReference type="Pfam" id="PF25678">
    <property type="entry name" value="DUF7946"/>
    <property type="match status" value="1"/>
</dbReference>
<dbReference type="Proteomes" id="UP000198795">
    <property type="component" value="Unassembled WGS sequence"/>
</dbReference>
<gene>
    <name evidence="3" type="ORF">SAMN04488061_3574</name>
</gene>
<feature type="domain" description="DUF7947" evidence="2">
    <location>
        <begin position="224"/>
        <end position="300"/>
    </location>
</feature>
<dbReference type="Pfam" id="PF25679">
    <property type="entry name" value="DUF7947"/>
    <property type="match status" value="1"/>
</dbReference>
<protein>
    <submittedName>
        <fullName evidence="3">Uncharacterized protein</fullName>
    </submittedName>
</protein>
<reference evidence="3 4" key="1">
    <citation type="submission" date="2016-10" db="EMBL/GenBank/DDBJ databases">
        <authorList>
            <person name="Varghese N."/>
            <person name="Submissions S."/>
        </authorList>
    </citation>
    <scope>NUCLEOTIDE SEQUENCE [LARGE SCALE GENOMIC DNA]</scope>
    <source>
        <strain evidence="3 4">CGMCC 1.6497</strain>
    </source>
</reference>
<organism evidence="3 4">
    <name type="scientific">Filomicrobium insigne</name>
    <dbReference type="NCBI Taxonomy" id="418854"/>
    <lineage>
        <taxon>Bacteria</taxon>
        <taxon>Pseudomonadati</taxon>
        <taxon>Pseudomonadota</taxon>
        <taxon>Alphaproteobacteria</taxon>
        <taxon>Hyphomicrobiales</taxon>
        <taxon>Hyphomicrobiaceae</taxon>
        <taxon>Filomicrobium</taxon>
    </lineage>
</organism>
<dbReference type="EMBL" id="FNJC01000006">
    <property type="protein sequence ID" value="SDP63828.1"/>
    <property type="molecule type" value="Genomic_DNA"/>
</dbReference>
<sequence>MERELARPILVEFDGLDAAQHMIDAQQLGRSLAGIGRLYRSVNHFYFTGKMPTKIRKSEVQILVGPPQEGSISYALWVLIAHGTLPMYPQLLAEFSDICTPEVVKAVIAKRAGQTKIAEKAIDKIAEIAEHNAELSKRFIEYAQLVEAGHQERARADQQDKAKLLGVIERLGQLNASAMTEMVAPVGPSVRQLVHSKGDTAEYVIDEPVADAIRSRGVLEVQEAISMTVRIEAVDKIRRTCKIISGDGTPPITGKITDPVVTEPQNVYTRALDNATPIVVTGKPVLKDGDWHAFYISGARALE</sequence>
<feature type="domain" description="DUF7946" evidence="1">
    <location>
        <begin position="11"/>
        <end position="214"/>
    </location>
</feature>
<evidence type="ECO:0000313" key="4">
    <source>
        <dbReference type="Proteomes" id="UP000198795"/>
    </source>
</evidence>
<accession>A0A1H0UCW3</accession>
<keyword evidence="4" id="KW-1185">Reference proteome</keyword>
<dbReference type="InterPro" id="IPR057707">
    <property type="entry name" value="DUF7947"/>
</dbReference>
<name>A0A1H0UCW3_9HYPH</name>
<evidence type="ECO:0000313" key="3">
    <source>
        <dbReference type="EMBL" id="SDP63828.1"/>
    </source>
</evidence>
<dbReference type="InterPro" id="IPR057706">
    <property type="entry name" value="DUF7946"/>
</dbReference>
<comment type="caution">
    <text evidence="3">The sequence shown here is derived from an EMBL/GenBank/DDBJ whole genome shotgun (WGS) entry which is preliminary data.</text>
</comment>